<dbReference type="SUPFAM" id="SSF53098">
    <property type="entry name" value="Ribonuclease H-like"/>
    <property type="match status" value="1"/>
</dbReference>
<sequence>MYYPQANGLAEAFNKNLCNLMKKTVKKSQKDWPSKMEEVFWVYRTTFRTATQTTPYAFVYGIRTVLPLEEVYPSGAYLMTSSEWNQVGPINGRYLKRYYPPK</sequence>
<evidence type="ECO:0008006" key="3">
    <source>
        <dbReference type="Google" id="ProtNLM"/>
    </source>
</evidence>
<keyword evidence="2" id="KW-1185">Reference proteome</keyword>
<reference evidence="1 2" key="1">
    <citation type="submission" date="2024-01" db="EMBL/GenBank/DDBJ databases">
        <title>The complete chloroplast genome sequence of Lithospermum erythrorhizon: insights into the phylogenetic relationship among Boraginaceae species and the maternal lineages of purple gromwells.</title>
        <authorList>
            <person name="Okada T."/>
            <person name="Watanabe K."/>
        </authorList>
    </citation>
    <scope>NUCLEOTIDE SEQUENCE [LARGE SCALE GENOMIC DNA]</scope>
</reference>
<organism evidence="1 2">
    <name type="scientific">Lithospermum erythrorhizon</name>
    <name type="common">Purple gromwell</name>
    <name type="synonym">Lithospermum officinale var. erythrorhizon</name>
    <dbReference type="NCBI Taxonomy" id="34254"/>
    <lineage>
        <taxon>Eukaryota</taxon>
        <taxon>Viridiplantae</taxon>
        <taxon>Streptophyta</taxon>
        <taxon>Embryophyta</taxon>
        <taxon>Tracheophyta</taxon>
        <taxon>Spermatophyta</taxon>
        <taxon>Magnoliopsida</taxon>
        <taxon>eudicotyledons</taxon>
        <taxon>Gunneridae</taxon>
        <taxon>Pentapetalae</taxon>
        <taxon>asterids</taxon>
        <taxon>lamiids</taxon>
        <taxon>Boraginales</taxon>
        <taxon>Boraginaceae</taxon>
        <taxon>Boraginoideae</taxon>
        <taxon>Lithospermeae</taxon>
        <taxon>Lithospermum</taxon>
    </lineage>
</organism>
<proteinExistence type="predicted"/>
<dbReference type="InterPro" id="IPR036397">
    <property type="entry name" value="RNaseH_sf"/>
</dbReference>
<name>A0AAV3PE02_LITER</name>
<evidence type="ECO:0000313" key="2">
    <source>
        <dbReference type="Proteomes" id="UP001454036"/>
    </source>
</evidence>
<evidence type="ECO:0000313" key="1">
    <source>
        <dbReference type="EMBL" id="GAA0149894.1"/>
    </source>
</evidence>
<dbReference type="GO" id="GO:0003676">
    <property type="term" value="F:nucleic acid binding"/>
    <property type="evidence" value="ECO:0007669"/>
    <property type="project" value="InterPro"/>
</dbReference>
<dbReference type="InterPro" id="IPR012337">
    <property type="entry name" value="RNaseH-like_sf"/>
</dbReference>
<accession>A0AAV3PE02</accession>
<dbReference type="AlphaFoldDB" id="A0AAV3PE02"/>
<dbReference type="Gene3D" id="3.30.420.10">
    <property type="entry name" value="Ribonuclease H-like superfamily/Ribonuclease H"/>
    <property type="match status" value="1"/>
</dbReference>
<dbReference type="PANTHER" id="PTHR48475">
    <property type="entry name" value="RIBONUCLEASE H"/>
    <property type="match status" value="1"/>
</dbReference>
<gene>
    <name evidence="1" type="ORF">LIER_08954</name>
</gene>
<comment type="caution">
    <text evidence="1">The sequence shown here is derived from an EMBL/GenBank/DDBJ whole genome shotgun (WGS) entry which is preliminary data.</text>
</comment>
<dbReference type="EMBL" id="BAABME010001488">
    <property type="protein sequence ID" value="GAA0149894.1"/>
    <property type="molecule type" value="Genomic_DNA"/>
</dbReference>
<protein>
    <recommendedName>
        <fullName evidence="3">Integrase catalytic domain-containing protein</fullName>
    </recommendedName>
</protein>
<dbReference type="PANTHER" id="PTHR48475:SF1">
    <property type="entry name" value="RNASE H TYPE-1 DOMAIN-CONTAINING PROTEIN"/>
    <property type="match status" value="1"/>
</dbReference>
<dbReference type="Proteomes" id="UP001454036">
    <property type="component" value="Unassembled WGS sequence"/>
</dbReference>